<dbReference type="InterPro" id="IPR035093">
    <property type="entry name" value="RelE/ParE_toxin_dom_sf"/>
</dbReference>
<proteinExistence type="predicted"/>
<dbReference type="OrthoDB" id="7030467at2"/>
<protein>
    <submittedName>
        <fullName evidence="2">RelE</fullName>
    </submittedName>
</protein>
<dbReference type="eggNOG" id="COG3041">
    <property type="taxonomic scope" value="Bacteria"/>
</dbReference>
<dbReference type="EMBL" id="AYYX01000162">
    <property type="protein sequence ID" value="KRM81887.1"/>
    <property type="molecule type" value="Genomic_DNA"/>
</dbReference>
<dbReference type="Gene3D" id="3.30.2310.20">
    <property type="entry name" value="RelE-like"/>
    <property type="match status" value="1"/>
</dbReference>
<dbReference type="PANTHER" id="PTHR40588">
    <property type="entry name" value="MRNA INTERFERASE TOXIN YAFQ"/>
    <property type="match status" value="1"/>
</dbReference>
<keyword evidence="1" id="KW-1277">Toxin-antitoxin system</keyword>
<comment type="caution">
    <text evidence="2">The sequence shown here is derived from an EMBL/GenBank/DDBJ whole genome shotgun (WGS) entry which is preliminary data.</text>
</comment>
<organism evidence="2 3">
    <name type="scientific">Liquorilactobacillus vini DSM 20605</name>
    <dbReference type="NCBI Taxonomy" id="1133569"/>
    <lineage>
        <taxon>Bacteria</taxon>
        <taxon>Bacillati</taxon>
        <taxon>Bacillota</taxon>
        <taxon>Bacilli</taxon>
        <taxon>Lactobacillales</taxon>
        <taxon>Lactobacillaceae</taxon>
        <taxon>Liquorilactobacillus</taxon>
    </lineage>
</organism>
<sequence>MQIKRTTSFERKLKKFAKKHFPIQLLKPCIAAITEQDSNILKKIKDHALQGNWQGYREFYPARYGSYGKRYDNWIIIYRIDHNEMMLVLIATSSHELLD</sequence>
<dbReference type="InterPro" id="IPR007712">
    <property type="entry name" value="RelE/ParE_toxin"/>
</dbReference>
<dbReference type="PATRIC" id="fig|1133569.4.peg.575"/>
<dbReference type="SUPFAM" id="SSF143011">
    <property type="entry name" value="RelE-like"/>
    <property type="match status" value="1"/>
</dbReference>
<accession>A0A0R2BQW8</accession>
<gene>
    <name evidence="2" type="ORF">FD21_GL000540</name>
</gene>
<evidence type="ECO:0000313" key="2">
    <source>
        <dbReference type="EMBL" id="KRM81887.1"/>
    </source>
</evidence>
<keyword evidence="3" id="KW-1185">Reference proteome</keyword>
<dbReference type="GO" id="GO:0004521">
    <property type="term" value="F:RNA endonuclease activity"/>
    <property type="evidence" value="ECO:0007669"/>
    <property type="project" value="TreeGrafter"/>
</dbReference>
<dbReference type="NCBIfam" id="TIGR02385">
    <property type="entry name" value="RelE_StbE"/>
    <property type="match status" value="1"/>
</dbReference>
<evidence type="ECO:0000256" key="1">
    <source>
        <dbReference type="ARBA" id="ARBA00022649"/>
    </source>
</evidence>
<name>A0A0R2BQW8_9LACO</name>
<dbReference type="Proteomes" id="UP000051576">
    <property type="component" value="Unassembled WGS sequence"/>
</dbReference>
<dbReference type="Pfam" id="PF15738">
    <property type="entry name" value="YafQ_toxin"/>
    <property type="match status" value="1"/>
</dbReference>
<dbReference type="RefSeq" id="WP_026049462.1">
    <property type="nucleotide sequence ID" value="NZ_AHYZ01000056.1"/>
</dbReference>
<dbReference type="GO" id="GO:0006402">
    <property type="term" value="P:mRNA catabolic process"/>
    <property type="evidence" value="ECO:0007669"/>
    <property type="project" value="TreeGrafter"/>
</dbReference>
<dbReference type="PANTHER" id="PTHR40588:SF1">
    <property type="entry name" value="MRNA INTERFERASE TOXIN YAFQ"/>
    <property type="match status" value="1"/>
</dbReference>
<dbReference type="InterPro" id="IPR004386">
    <property type="entry name" value="Toxin_YafQ-like"/>
</dbReference>
<dbReference type="STRING" id="1133569.FD21_GL000540"/>
<dbReference type="AlphaFoldDB" id="A0A0R2BQW8"/>
<reference evidence="2 3" key="1">
    <citation type="journal article" date="2015" name="Genome Announc.">
        <title>Expanding the biotechnology potential of lactobacilli through comparative genomics of 213 strains and associated genera.</title>
        <authorList>
            <person name="Sun Z."/>
            <person name="Harris H.M."/>
            <person name="McCann A."/>
            <person name="Guo C."/>
            <person name="Argimon S."/>
            <person name="Zhang W."/>
            <person name="Yang X."/>
            <person name="Jeffery I.B."/>
            <person name="Cooney J.C."/>
            <person name="Kagawa T.F."/>
            <person name="Liu W."/>
            <person name="Song Y."/>
            <person name="Salvetti E."/>
            <person name="Wrobel A."/>
            <person name="Rasinkangas P."/>
            <person name="Parkhill J."/>
            <person name="Rea M.C."/>
            <person name="O'Sullivan O."/>
            <person name="Ritari J."/>
            <person name="Douillard F.P."/>
            <person name="Paul Ross R."/>
            <person name="Yang R."/>
            <person name="Briner A.E."/>
            <person name="Felis G.E."/>
            <person name="de Vos W.M."/>
            <person name="Barrangou R."/>
            <person name="Klaenhammer T.R."/>
            <person name="Caufield P.W."/>
            <person name="Cui Y."/>
            <person name="Zhang H."/>
            <person name="O'Toole P.W."/>
        </authorList>
    </citation>
    <scope>NUCLEOTIDE SEQUENCE [LARGE SCALE GENOMIC DNA]</scope>
    <source>
        <strain evidence="2 3">DSM 20605</strain>
    </source>
</reference>
<evidence type="ECO:0000313" key="3">
    <source>
        <dbReference type="Proteomes" id="UP000051576"/>
    </source>
</evidence>
<dbReference type="GO" id="GO:0006415">
    <property type="term" value="P:translational termination"/>
    <property type="evidence" value="ECO:0007669"/>
    <property type="project" value="TreeGrafter"/>
</dbReference>